<name>A0A7W3NFX8_PRIAR</name>
<comment type="pathway">
    <text evidence="2">Carbohydrate biosynthesis; dTDP-L-rhamnose biosynthesis.</text>
</comment>
<dbReference type="PANTHER" id="PTHR10491">
    <property type="entry name" value="DTDP-4-DEHYDRORHAMNOSE REDUCTASE"/>
    <property type="match status" value="1"/>
</dbReference>
<keyword evidence="2" id="KW-0521">NADP</keyword>
<accession>A0A7W3NFX8</accession>
<evidence type="ECO:0000256" key="2">
    <source>
        <dbReference type="RuleBase" id="RU364082"/>
    </source>
</evidence>
<dbReference type="Pfam" id="PF04321">
    <property type="entry name" value="RmlD_sub_bind"/>
    <property type="match status" value="1"/>
</dbReference>
<evidence type="ECO:0000256" key="1">
    <source>
        <dbReference type="ARBA" id="ARBA00010944"/>
    </source>
</evidence>
<dbReference type="PANTHER" id="PTHR10491:SF4">
    <property type="entry name" value="METHIONINE ADENOSYLTRANSFERASE 2 SUBUNIT BETA"/>
    <property type="match status" value="1"/>
</dbReference>
<evidence type="ECO:0000313" key="5">
    <source>
        <dbReference type="Proteomes" id="UP000543174"/>
    </source>
</evidence>
<protein>
    <recommendedName>
        <fullName evidence="2">dTDP-4-dehydrorhamnose reductase</fullName>
        <ecNumber evidence="2">1.1.1.133</ecNumber>
    </recommendedName>
</protein>
<dbReference type="InterPro" id="IPR029903">
    <property type="entry name" value="RmlD-like-bd"/>
</dbReference>
<dbReference type="SUPFAM" id="SSF51735">
    <property type="entry name" value="NAD(P)-binding Rossmann-fold domains"/>
    <property type="match status" value="1"/>
</dbReference>
<reference evidence="4" key="1">
    <citation type="submission" date="2020-08" db="EMBL/GenBank/DDBJ databases">
        <title>Functional genomics of gut bacteria from endangered species of beetles.</title>
        <authorList>
            <person name="Carlos-Shanley C."/>
        </authorList>
    </citation>
    <scope>NUCLEOTIDE SEQUENCE [LARGE SCALE GENOMIC DNA]</scope>
    <source>
        <strain evidence="4">S00060</strain>
    </source>
</reference>
<dbReference type="AlphaFoldDB" id="A0A7W3NFX8"/>
<keyword evidence="2 4" id="KW-0560">Oxidoreductase</keyword>
<evidence type="ECO:0000259" key="3">
    <source>
        <dbReference type="Pfam" id="PF04321"/>
    </source>
</evidence>
<dbReference type="GO" id="GO:0008831">
    <property type="term" value="F:dTDP-4-dehydrorhamnose reductase activity"/>
    <property type="evidence" value="ECO:0007669"/>
    <property type="project" value="UniProtKB-EC"/>
</dbReference>
<evidence type="ECO:0000313" key="4">
    <source>
        <dbReference type="EMBL" id="MBA9042262.1"/>
    </source>
</evidence>
<dbReference type="Gene3D" id="3.40.50.720">
    <property type="entry name" value="NAD(P)-binding Rossmann-like Domain"/>
    <property type="match status" value="1"/>
</dbReference>
<dbReference type="GO" id="GO:0019305">
    <property type="term" value="P:dTDP-rhamnose biosynthetic process"/>
    <property type="evidence" value="ECO:0007669"/>
    <property type="project" value="UniProtKB-UniPathway"/>
</dbReference>
<dbReference type="UniPathway" id="UPA00124"/>
<organism evidence="4 5">
    <name type="scientific">Priestia aryabhattai</name>
    <name type="common">Bacillus aryabhattai</name>
    <dbReference type="NCBI Taxonomy" id="412384"/>
    <lineage>
        <taxon>Bacteria</taxon>
        <taxon>Bacillati</taxon>
        <taxon>Bacillota</taxon>
        <taxon>Bacilli</taxon>
        <taxon>Bacillales</taxon>
        <taxon>Bacillaceae</taxon>
        <taxon>Priestia</taxon>
    </lineage>
</organism>
<dbReference type="InterPro" id="IPR005913">
    <property type="entry name" value="dTDP_dehydrorham_reduct"/>
</dbReference>
<dbReference type="Proteomes" id="UP000543174">
    <property type="component" value="Unassembled WGS sequence"/>
</dbReference>
<gene>
    <name evidence="4" type="ORF">HNP21_005397</name>
</gene>
<sequence>MKLLILGGKGMAGHVITRYFMLNSNYDVSYTSRDPKDKNGIYLDITNFKRLEETIDAIKPDIIINCIGVLNEHASNNPMRAFQINSLLPHQLAKLIERYQGKLIHISTDCVFLGLKGDYTENDSPDGTSVYAQSKQLGEIVDNKHLTIRTSIIGPELKEGGIGLFLWFMNQRGIIKGYKKVFWNGVTTLELAKAIEFFIENNVTGLYHLHSKQKLSKLTLLELLKEVFEKDDIEISPDEEVVLDRTIISTRTDFCYTPPGYREMLNELKEWMSK</sequence>
<comment type="function">
    <text evidence="2">Catalyzes the reduction of dTDP-6-deoxy-L-lyxo-4-hexulose to yield dTDP-L-rhamnose.</text>
</comment>
<dbReference type="RefSeq" id="WP_182527950.1">
    <property type="nucleotide sequence ID" value="NZ_JACJHT010000010.1"/>
</dbReference>
<dbReference type="CDD" id="cd05254">
    <property type="entry name" value="dTDP_HR_like_SDR_e"/>
    <property type="match status" value="1"/>
</dbReference>
<proteinExistence type="inferred from homology"/>
<keyword evidence="5" id="KW-1185">Reference proteome</keyword>
<dbReference type="EC" id="1.1.1.133" evidence="2"/>
<comment type="caution">
    <text evidence="4">The sequence shown here is derived from an EMBL/GenBank/DDBJ whole genome shotgun (WGS) entry which is preliminary data.</text>
</comment>
<dbReference type="EMBL" id="JACJHT010000010">
    <property type="protein sequence ID" value="MBA9042262.1"/>
    <property type="molecule type" value="Genomic_DNA"/>
</dbReference>
<dbReference type="GO" id="GO:0005829">
    <property type="term" value="C:cytosol"/>
    <property type="evidence" value="ECO:0007669"/>
    <property type="project" value="TreeGrafter"/>
</dbReference>
<comment type="similarity">
    <text evidence="1 2">Belongs to the dTDP-4-dehydrorhamnose reductase family.</text>
</comment>
<feature type="domain" description="RmlD-like substrate binding" evidence="3">
    <location>
        <begin position="1"/>
        <end position="236"/>
    </location>
</feature>
<dbReference type="InterPro" id="IPR036291">
    <property type="entry name" value="NAD(P)-bd_dom_sf"/>
</dbReference>